<dbReference type="AlphaFoldDB" id="A0A832EI21"/>
<dbReference type="Pfam" id="PF00528">
    <property type="entry name" value="BPD_transp_1"/>
    <property type="match status" value="1"/>
</dbReference>
<evidence type="ECO:0000256" key="2">
    <source>
        <dbReference type="ARBA" id="ARBA00007069"/>
    </source>
</evidence>
<proteinExistence type="inferred from homology"/>
<evidence type="ECO:0000313" key="11">
    <source>
        <dbReference type="EMBL" id="HFK95710.1"/>
    </source>
</evidence>
<evidence type="ECO:0000259" key="10">
    <source>
        <dbReference type="PROSITE" id="PS50928"/>
    </source>
</evidence>
<evidence type="ECO:0000256" key="8">
    <source>
        <dbReference type="ARBA" id="ARBA00023136"/>
    </source>
</evidence>
<dbReference type="GO" id="GO:0006817">
    <property type="term" value="P:phosphate ion transport"/>
    <property type="evidence" value="ECO:0007669"/>
    <property type="project" value="UniProtKB-KW"/>
</dbReference>
<dbReference type="PANTHER" id="PTHR30425:SF1">
    <property type="entry name" value="PHOSPHATE TRANSPORT SYSTEM PERMEASE PROTEIN PSTC"/>
    <property type="match status" value="1"/>
</dbReference>
<feature type="transmembrane region" description="Helical" evidence="9">
    <location>
        <begin position="16"/>
        <end position="45"/>
    </location>
</feature>
<dbReference type="CDD" id="cd06261">
    <property type="entry name" value="TM_PBP2"/>
    <property type="match status" value="1"/>
</dbReference>
<feature type="transmembrane region" description="Helical" evidence="9">
    <location>
        <begin position="146"/>
        <end position="166"/>
    </location>
</feature>
<evidence type="ECO:0000256" key="1">
    <source>
        <dbReference type="ARBA" id="ARBA00004651"/>
    </source>
</evidence>
<dbReference type="InterPro" id="IPR035906">
    <property type="entry name" value="MetI-like_sf"/>
</dbReference>
<keyword evidence="7 9" id="KW-1133">Transmembrane helix</keyword>
<comment type="subcellular location">
    <subcellularLocation>
        <location evidence="1 9">Cell membrane</location>
        <topology evidence="1 9">Multi-pass membrane protein</topology>
    </subcellularLocation>
</comment>
<feature type="transmembrane region" description="Helical" evidence="9">
    <location>
        <begin position="110"/>
        <end position="134"/>
    </location>
</feature>
<feature type="transmembrane region" description="Helical" evidence="9">
    <location>
        <begin position="65"/>
        <end position="98"/>
    </location>
</feature>
<accession>A0A832EI21</accession>
<feature type="transmembrane region" description="Helical" evidence="9">
    <location>
        <begin position="259"/>
        <end position="283"/>
    </location>
</feature>
<keyword evidence="5" id="KW-0592">Phosphate transport</keyword>
<keyword evidence="6 9" id="KW-0812">Transmembrane</keyword>
<dbReference type="PROSITE" id="PS50928">
    <property type="entry name" value="ABC_TM1"/>
    <property type="match status" value="1"/>
</dbReference>
<comment type="caution">
    <text evidence="11">The sequence shown here is derived from an EMBL/GenBank/DDBJ whole genome shotgun (WGS) entry which is preliminary data.</text>
</comment>
<gene>
    <name evidence="11" type="ORF">ENS06_00090</name>
</gene>
<feature type="domain" description="ABC transmembrane type-1" evidence="10">
    <location>
        <begin position="70"/>
        <end position="280"/>
    </location>
</feature>
<evidence type="ECO:0000256" key="4">
    <source>
        <dbReference type="ARBA" id="ARBA00022475"/>
    </source>
</evidence>
<sequence length="292" mass="31078">MKRRDEGSRSERAARLVLGAAVVTAAALTGAIFLYMVVLAFPLFAHGHVFRVLTQDWAPLQGRYGIRPMIAASLALSFGALALAIPISLGCAAFVTMLGRPKPALFVRRFVQTMTGIPTVVYGFVGVFLVVPAVRDVFQAGSGRCLLSAILVLALMITPTMVLFFIDAMESVPKEYVLAASALGAGPAEKFLWIVLPCARVGLITGVLLAFGRAFGDTLVSLMLAGNAAVFPSNLFHSVRTLTAHIALVIAADFQSLEFASIFACGVVLYTVNAAVALVAWNLRSRVLENHP</sequence>
<dbReference type="PANTHER" id="PTHR30425">
    <property type="entry name" value="PHOSPHATE TRANSPORT SYSTEM PERMEASE PROTEIN PST"/>
    <property type="match status" value="1"/>
</dbReference>
<evidence type="ECO:0000256" key="6">
    <source>
        <dbReference type="ARBA" id="ARBA00022692"/>
    </source>
</evidence>
<keyword evidence="8 9" id="KW-0472">Membrane</keyword>
<keyword evidence="3 9" id="KW-0813">Transport</keyword>
<reference evidence="11" key="1">
    <citation type="journal article" date="2020" name="mSystems">
        <title>Genome- and Community-Level Interaction Insights into Carbon Utilization and Element Cycling Functions of Hydrothermarchaeota in Hydrothermal Sediment.</title>
        <authorList>
            <person name="Zhou Z."/>
            <person name="Liu Y."/>
            <person name="Xu W."/>
            <person name="Pan J."/>
            <person name="Luo Z.H."/>
            <person name="Li M."/>
        </authorList>
    </citation>
    <scope>NUCLEOTIDE SEQUENCE [LARGE SCALE GENOMIC DNA]</scope>
    <source>
        <strain evidence="11">SpSt-456</strain>
    </source>
</reference>
<organism evidence="11">
    <name type="scientific">Desulfacinum infernum</name>
    <dbReference type="NCBI Taxonomy" id="35837"/>
    <lineage>
        <taxon>Bacteria</taxon>
        <taxon>Pseudomonadati</taxon>
        <taxon>Thermodesulfobacteriota</taxon>
        <taxon>Syntrophobacteria</taxon>
        <taxon>Syntrophobacterales</taxon>
        <taxon>Syntrophobacteraceae</taxon>
        <taxon>Desulfacinum</taxon>
    </lineage>
</organism>
<evidence type="ECO:0000256" key="5">
    <source>
        <dbReference type="ARBA" id="ARBA00022592"/>
    </source>
</evidence>
<feature type="transmembrane region" description="Helical" evidence="9">
    <location>
        <begin position="191"/>
        <end position="215"/>
    </location>
</feature>
<dbReference type="GO" id="GO:0005886">
    <property type="term" value="C:plasma membrane"/>
    <property type="evidence" value="ECO:0007669"/>
    <property type="project" value="UniProtKB-SubCell"/>
</dbReference>
<evidence type="ECO:0000256" key="7">
    <source>
        <dbReference type="ARBA" id="ARBA00022989"/>
    </source>
</evidence>
<dbReference type="Gene3D" id="1.10.3720.10">
    <property type="entry name" value="MetI-like"/>
    <property type="match status" value="1"/>
</dbReference>
<protein>
    <submittedName>
        <fullName evidence="11">ABC transporter permease subunit</fullName>
    </submittedName>
</protein>
<keyword evidence="4" id="KW-1003">Cell membrane</keyword>
<name>A0A832EI21_9BACT</name>
<dbReference type="EMBL" id="DSTK01000001">
    <property type="protein sequence ID" value="HFK95710.1"/>
    <property type="molecule type" value="Genomic_DNA"/>
</dbReference>
<dbReference type="GO" id="GO:0055085">
    <property type="term" value="P:transmembrane transport"/>
    <property type="evidence" value="ECO:0007669"/>
    <property type="project" value="InterPro"/>
</dbReference>
<evidence type="ECO:0000256" key="3">
    <source>
        <dbReference type="ARBA" id="ARBA00022448"/>
    </source>
</evidence>
<evidence type="ECO:0000256" key="9">
    <source>
        <dbReference type="RuleBase" id="RU363032"/>
    </source>
</evidence>
<dbReference type="InterPro" id="IPR000515">
    <property type="entry name" value="MetI-like"/>
</dbReference>
<dbReference type="SUPFAM" id="SSF161098">
    <property type="entry name" value="MetI-like"/>
    <property type="match status" value="1"/>
</dbReference>
<dbReference type="InterPro" id="IPR051124">
    <property type="entry name" value="Phosphate_Transport_Permease"/>
</dbReference>
<comment type="similarity">
    <text evidence="2">Belongs to the binding-protein-dependent transport system permease family. CysTW subfamily.</text>
</comment>